<dbReference type="OrthoDB" id="9790454at2"/>
<evidence type="ECO:0000256" key="3">
    <source>
        <dbReference type="ARBA" id="ARBA00023015"/>
    </source>
</evidence>
<dbReference type="PROSITE" id="PS50110">
    <property type="entry name" value="RESPONSE_REGULATORY"/>
    <property type="match status" value="1"/>
</dbReference>
<evidence type="ECO:0000256" key="4">
    <source>
        <dbReference type="ARBA" id="ARBA00023125"/>
    </source>
</evidence>
<dbReference type="GO" id="GO:0000976">
    <property type="term" value="F:transcription cis-regulatory region binding"/>
    <property type="evidence" value="ECO:0007669"/>
    <property type="project" value="TreeGrafter"/>
</dbReference>
<dbReference type="InterPro" id="IPR036388">
    <property type="entry name" value="WH-like_DNA-bd_sf"/>
</dbReference>
<dbReference type="InterPro" id="IPR016032">
    <property type="entry name" value="Sig_transdc_resp-reg_C-effctor"/>
</dbReference>
<dbReference type="Proteomes" id="UP000256388">
    <property type="component" value="Unassembled WGS sequence"/>
</dbReference>
<dbReference type="SMART" id="SM00448">
    <property type="entry name" value="REC"/>
    <property type="match status" value="1"/>
</dbReference>
<dbReference type="GO" id="GO:0032993">
    <property type="term" value="C:protein-DNA complex"/>
    <property type="evidence" value="ECO:0007669"/>
    <property type="project" value="TreeGrafter"/>
</dbReference>
<dbReference type="InterPro" id="IPR011006">
    <property type="entry name" value="CheY-like_superfamily"/>
</dbReference>
<dbReference type="GO" id="GO:0000156">
    <property type="term" value="F:phosphorelay response regulator activity"/>
    <property type="evidence" value="ECO:0007669"/>
    <property type="project" value="TreeGrafter"/>
</dbReference>
<feature type="DNA-binding region" description="OmpR/PhoB-type" evidence="7">
    <location>
        <begin position="130"/>
        <end position="226"/>
    </location>
</feature>
<dbReference type="EMBL" id="QUMS01000001">
    <property type="protein sequence ID" value="REG11065.1"/>
    <property type="molecule type" value="Genomic_DNA"/>
</dbReference>
<keyword evidence="3" id="KW-0805">Transcription regulation</keyword>
<evidence type="ECO:0000256" key="6">
    <source>
        <dbReference type="PROSITE-ProRule" id="PRU00169"/>
    </source>
</evidence>
<dbReference type="SUPFAM" id="SSF46894">
    <property type="entry name" value="C-terminal effector domain of the bipartite response regulators"/>
    <property type="match status" value="1"/>
</dbReference>
<dbReference type="Pfam" id="PF00486">
    <property type="entry name" value="Trans_reg_C"/>
    <property type="match status" value="1"/>
</dbReference>
<name>A0A347ZST0_9CHLR</name>
<dbReference type="PANTHER" id="PTHR48111">
    <property type="entry name" value="REGULATOR OF RPOS"/>
    <property type="match status" value="1"/>
</dbReference>
<evidence type="ECO:0000256" key="5">
    <source>
        <dbReference type="ARBA" id="ARBA00023163"/>
    </source>
</evidence>
<keyword evidence="11" id="KW-1185">Reference proteome</keyword>
<dbReference type="GO" id="GO:0006355">
    <property type="term" value="P:regulation of DNA-templated transcription"/>
    <property type="evidence" value="ECO:0007669"/>
    <property type="project" value="InterPro"/>
</dbReference>
<dbReference type="RefSeq" id="WP_116224209.1">
    <property type="nucleotide sequence ID" value="NZ_AP018437.1"/>
</dbReference>
<dbReference type="GO" id="GO:0005829">
    <property type="term" value="C:cytosol"/>
    <property type="evidence" value="ECO:0007669"/>
    <property type="project" value="TreeGrafter"/>
</dbReference>
<keyword evidence="2" id="KW-0902">Two-component regulatory system</keyword>
<evidence type="ECO:0000256" key="7">
    <source>
        <dbReference type="PROSITE-ProRule" id="PRU01091"/>
    </source>
</evidence>
<evidence type="ECO:0000259" key="9">
    <source>
        <dbReference type="PROSITE" id="PS51755"/>
    </source>
</evidence>
<sequence length="226" mass="26046">MPVERIYVVDDEASIIEFVRIYLEKEGFQVKGFKDGKQAYSAIMADPPDLVVLDVMLPSMDGFEICKKIRSEENQVPIIMLTAKDEEIDKIVGLELGADDYLTKPFNPRELVARIKAVLRRVTLKRQTQEEIIHAGDITLDIKRREVKIKDDLIKLRTQEFELLRVLAEEPGRVFSRDQLLYLAWGYDFAGQTRTVDVHIAQLRRKIQAADVQIETVTGYGYKLVY</sequence>
<dbReference type="FunFam" id="3.40.50.2300:FF:000001">
    <property type="entry name" value="DNA-binding response regulator PhoB"/>
    <property type="match status" value="1"/>
</dbReference>
<organism evidence="10 11">
    <name type="scientific">Pelolinea submarina</name>
    <dbReference type="NCBI Taxonomy" id="913107"/>
    <lineage>
        <taxon>Bacteria</taxon>
        <taxon>Bacillati</taxon>
        <taxon>Chloroflexota</taxon>
        <taxon>Anaerolineae</taxon>
        <taxon>Anaerolineales</taxon>
        <taxon>Anaerolineaceae</taxon>
        <taxon>Pelolinea</taxon>
    </lineage>
</organism>
<evidence type="ECO:0000313" key="11">
    <source>
        <dbReference type="Proteomes" id="UP000256388"/>
    </source>
</evidence>
<dbReference type="FunFam" id="1.10.10.10:FF:000018">
    <property type="entry name" value="DNA-binding response regulator ResD"/>
    <property type="match status" value="1"/>
</dbReference>
<proteinExistence type="predicted"/>
<feature type="modified residue" description="4-aspartylphosphate" evidence="6">
    <location>
        <position position="54"/>
    </location>
</feature>
<feature type="domain" description="Response regulatory" evidence="8">
    <location>
        <begin position="5"/>
        <end position="119"/>
    </location>
</feature>
<evidence type="ECO:0000256" key="2">
    <source>
        <dbReference type="ARBA" id="ARBA00023012"/>
    </source>
</evidence>
<evidence type="ECO:0000259" key="8">
    <source>
        <dbReference type="PROSITE" id="PS50110"/>
    </source>
</evidence>
<dbReference type="InterPro" id="IPR039420">
    <property type="entry name" value="WalR-like"/>
</dbReference>
<dbReference type="Pfam" id="PF00072">
    <property type="entry name" value="Response_reg"/>
    <property type="match status" value="1"/>
</dbReference>
<gene>
    <name evidence="10" type="ORF">DFR64_0938</name>
</gene>
<dbReference type="CDD" id="cd00383">
    <property type="entry name" value="trans_reg_C"/>
    <property type="match status" value="1"/>
</dbReference>
<feature type="domain" description="OmpR/PhoB-type" evidence="9">
    <location>
        <begin position="130"/>
        <end position="226"/>
    </location>
</feature>
<dbReference type="InterPro" id="IPR001789">
    <property type="entry name" value="Sig_transdc_resp-reg_receiver"/>
</dbReference>
<reference evidence="10 11" key="1">
    <citation type="submission" date="2018-08" db="EMBL/GenBank/DDBJ databases">
        <title>Genomic Encyclopedia of Type Strains, Phase IV (KMG-IV): sequencing the most valuable type-strain genomes for metagenomic binning, comparative biology and taxonomic classification.</title>
        <authorList>
            <person name="Goeker M."/>
        </authorList>
    </citation>
    <scope>NUCLEOTIDE SEQUENCE [LARGE SCALE GENOMIC DNA]</scope>
    <source>
        <strain evidence="10 11">DSM 23923</strain>
    </source>
</reference>
<evidence type="ECO:0000313" key="10">
    <source>
        <dbReference type="EMBL" id="REG11065.1"/>
    </source>
</evidence>
<dbReference type="SMART" id="SM00862">
    <property type="entry name" value="Trans_reg_C"/>
    <property type="match status" value="1"/>
</dbReference>
<dbReference type="InterPro" id="IPR001867">
    <property type="entry name" value="OmpR/PhoB-type_DNA-bd"/>
</dbReference>
<dbReference type="PROSITE" id="PS51755">
    <property type="entry name" value="OMPR_PHOB"/>
    <property type="match status" value="1"/>
</dbReference>
<keyword evidence="5" id="KW-0804">Transcription</keyword>
<dbReference type="Gene3D" id="6.10.250.690">
    <property type="match status" value="1"/>
</dbReference>
<dbReference type="PANTHER" id="PTHR48111:SF40">
    <property type="entry name" value="PHOSPHATE REGULON TRANSCRIPTIONAL REGULATORY PROTEIN PHOB"/>
    <property type="match status" value="1"/>
</dbReference>
<comment type="caution">
    <text evidence="10">The sequence shown here is derived from an EMBL/GenBank/DDBJ whole genome shotgun (WGS) entry which is preliminary data.</text>
</comment>
<dbReference type="SUPFAM" id="SSF52172">
    <property type="entry name" value="CheY-like"/>
    <property type="match status" value="1"/>
</dbReference>
<accession>A0A347ZST0</accession>
<protein>
    <submittedName>
        <fullName evidence="10">Two-component system alkaline phosphatase synthesis response regulator PhoP/two-component system response regulator VicR</fullName>
    </submittedName>
</protein>
<keyword evidence="4 7" id="KW-0238">DNA-binding</keyword>
<evidence type="ECO:0000256" key="1">
    <source>
        <dbReference type="ARBA" id="ARBA00022553"/>
    </source>
</evidence>
<dbReference type="AlphaFoldDB" id="A0A347ZST0"/>
<dbReference type="Gene3D" id="1.10.10.10">
    <property type="entry name" value="Winged helix-like DNA-binding domain superfamily/Winged helix DNA-binding domain"/>
    <property type="match status" value="1"/>
</dbReference>
<keyword evidence="1 6" id="KW-0597">Phosphoprotein</keyword>
<dbReference type="Gene3D" id="3.40.50.2300">
    <property type="match status" value="1"/>
</dbReference>